<dbReference type="InterPro" id="IPR022687">
    <property type="entry name" value="HTH_DTXR"/>
</dbReference>
<comment type="similarity">
    <text evidence="1">Belongs to the DtxR/MntR family.</text>
</comment>
<dbReference type="InterPro" id="IPR036388">
    <property type="entry name" value="WH-like_DNA-bd_sf"/>
</dbReference>
<dbReference type="Proteomes" id="UP000509301">
    <property type="component" value="Chromosome"/>
</dbReference>
<organism evidence="7 8">
    <name type="scientific">Metallosphaera tengchongensis</name>
    <dbReference type="NCBI Taxonomy" id="1532350"/>
    <lineage>
        <taxon>Archaea</taxon>
        <taxon>Thermoproteota</taxon>
        <taxon>Thermoprotei</taxon>
        <taxon>Sulfolobales</taxon>
        <taxon>Sulfolobaceae</taxon>
        <taxon>Metallosphaera</taxon>
    </lineage>
</organism>
<keyword evidence="2" id="KW-0805">Transcription regulation</keyword>
<name>A0A6N0NU32_9CREN</name>
<dbReference type="PANTHER" id="PTHR33238:SF7">
    <property type="entry name" value="IRON-DEPENDENT TRANSCRIPTIONAL REGULATOR"/>
    <property type="match status" value="1"/>
</dbReference>
<dbReference type="InterPro" id="IPR001367">
    <property type="entry name" value="Fe_dep_repressor"/>
</dbReference>
<evidence type="ECO:0000259" key="6">
    <source>
        <dbReference type="Pfam" id="PF02742"/>
    </source>
</evidence>
<dbReference type="SUPFAM" id="SSF46785">
    <property type="entry name" value="Winged helix' DNA-binding domain"/>
    <property type="match status" value="1"/>
</dbReference>
<keyword evidence="4" id="KW-0804">Transcription</keyword>
<gene>
    <name evidence="7" type="ORF">GWK48_04000</name>
</gene>
<dbReference type="OrthoDB" id="24735at2157"/>
<keyword evidence="3" id="KW-0238">DNA-binding</keyword>
<evidence type="ECO:0000256" key="3">
    <source>
        <dbReference type="ARBA" id="ARBA00023125"/>
    </source>
</evidence>
<dbReference type="EMBL" id="CP049074">
    <property type="protein sequence ID" value="QKQ99664.1"/>
    <property type="molecule type" value="Genomic_DNA"/>
</dbReference>
<sequence length="130" mass="14721">MEISRREVEYLNAIKKLNDKGEPGKLTQIAKEIEVSPASAFEELKHLEKKGLILKQNNNVFITDEGKRSLSKAVRAHRVIESLLVKVGIDPITACDYSSQFDLNVPDEIIERLYDYLGKPNKCPHGFDIP</sequence>
<dbReference type="GeneID" id="55641083"/>
<keyword evidence="8" id="KW-1185">Reference proteome</keyword>
<dbReference type="KEGG" id="mten:GWK48_04000"/>
<evidence type="ECO:0000256" key="4">
    <source>
        <dbReference type="ARBA" id="ARBA00023163"/>
    </source>
</evidence>
<dbReference type="Gene3D" id="1.10.10.10">
    <property type="entry name" value="Winged helix-like DNA-binding domain superfamily/Winged helix DNA-binding domain"/>
    <property type="match status" value="1"/>
</dbReference>
<evidence type="ECO:0000256" key="2">
    <source>
        <dbReference type="ARBA" id="ARBA00023015"/>
    </source>
</evidence>
<dbReference type="InterPro" id="IPR036390">
    <property type="entry name" value="WH_DNA-bd_sf"/>
</dbReference>
<dbReference type="RefSeq" id="WP_174629847.1">
    <property type="nucleotide sequence ID" value="NZ_CP049074.1"/>
</dbReference>
<feature type="domain" description="Iron dependent repressor metal binding and dimerisation" evidence="6">
    <location>
        <begin position="63"/>
        <end position="130"/>
    </location>
</feature>
<reference evidence="7 8" key="1">
    <citation type="submission" date="2020-02" db="EMBL/GenBank/DDBJ databases">
        <title>Comparative genome analysis reveals the metabolism and evolution of the thermophilic archaeal genus Metallosphaera.</title>
        <authorList>
            <person name="Jiang C."/>
        </authorList>
    </citation>
    <scope>NUCLEOTIDE SEQUENCE [LARGE SCALE GENOMIC DNA]</scope>
    <source>
        <strain evidence="7 8">Ric-A</strain>
    </source>
</reference>
<dbReference type="GO" id="GO:0046914">
    <property type="term" value="F:transition metal ion binding"/>
    <property type="evidence" value="ECO:0007669"/>
    <property type="project" value="InterPro"/>
</dbReference>
<dbReference type="GO" id="GO:0003700">
    <property type="term" value="F:DNA-binding transcription factor activity"/>
    <property type="evidence" value="ECO:0007669"/>
    <property type="project" value="InterPro"/>
</dbReference>
<dbReference type="GO" id="GO:0003677">
    <property type="term" value="F:DNA binding"/>
    <property type="evidence" value="ECO:0007669"/>
    <property type="project" value="UniProtKB-KW"/>
</dbReference>
<dbReference type="InterPro" id="IPR022689">
    <property type="entry name" value="Iron_dep_repressor"/>
</dbReference>
<evidence type="ECO:0000259" key="5">
    <source>
        <dbReference type="Pfam" id="PF01325"/>
    </source>
</evidence>
<dbReference type="SMART" id="SM00529">
    <property type="entry name" value="HTH_DTXR"/>
    <property type="match status" value="1"/>
</dbReference>
<protein>
    <submittedName>
        <fullName evidence="7">Metal-dependent transcriptional regulator</fullName>
    </submittedName>
</protein>
<dbReference type="AlphaFoldDB" id="A0A6N0NU32"/>
<dbReference type="InterPro" id="IPR050536">
    <property type="entry name" value="DtxR_MntR_Metal-Reg"/>
</dbReference>
<accession>A0A6N0NU32</accession>
<dbReference type="InterPro" id="IPR036421">
    <property type="entry name" value="Fe_dep_repressor_sf"/>
</dbReference>
<feature type="domain" description="HTH dtxR-type" evidence="5">
    <location>
        <begin position="7"/>
        <end position="53"/>
    </location>
</feature>
<evidence type="ECO:0000256" key="1">
    <source>
        <dbReference type="ARBA" id="ARBA00007871"/>
    </source>
</evidence>
<dbReference type="Pfam" id="PF02742">
    <property type="entry name" value="Fe_dep_repr_C"/>
    <property type="match status" value="1"/>
</dbReference>
<dbReference type="PANTHER" id="PTHR33238">
    <property type="entry name" value="IRON (METAL) DEPENDENT REPRESSOR, DTXR FAMILY"/>
    <property type="match status" value="1"/>
</dbReference>
<dbReference type="SUPFAM" id="SSF47979">
    <property type="entry name" value="Iron-dependent repressor protein, dimerization domain"/>
    <property type="match status" value="1"/>
</dbReference>
<evidence type="ECO:0000313" key="7">
    <source>
        <dbReference type="EMBL" id="QKQ99664.1"/>
    </source>
</evidence>
<dbReference type="Pfam" id="PF01325">
    <property type="entry name" value="Fe_dep_repress"/>
    <property type="match status" value="1"/>
</dbReference>
<dbReference type="GO" id="GO:0046983">
    <property type="term" value="F:protein dimerization activity"/>
    <property type="evidence" value="ECO:0007669"/>
    <property type="project" value="InterPro"/>
</dbReference>
<proteinExistence type="inferred from homology"/>
<evidence type="ECO:0000313" key="8">
    <source>
        <dbReference type="Proteomes" id="UP000509301"/>
    </source>
</evidence>